<reference evidence="1 2" key="1">
    <citation type="submission" date="2021-05" db="EMBL/GenBank/DDBJ databases">
        <title>The draft genome of Geobacter pelophilus DSM 12255.</title>
        <authorList>
            <person name="Xu Z."/>
            <person name="Masuda Y."/>
            <person name="Itoh H."/>
            <person name="Senoo K."/>
        </authorList>
    </citation>
    <scope>NUCLEOTIDE SEQUENCE [LARGE SCALE GENOMIC DNA]</scope>
    <source>
        <strain evidence="1 2">DSM 12255</strain>
    </source>
</reference>
<keyword evidence="2" id="KW-1185">Reference proteome</keyword>
<comment type="caution">
    <text evidence="1">The sequence shown here is derived from an EMBL/GenBank/DDBJ whole genome shotgun (WGS) entry which is preliminary data.</text>
</comment>
<organism evidence="1 2">
    <name type="scientific">Geoanaerobacter pelophilus</name>
    <dbReference type="NCBI Taxonomy" id="60036"/>
    <lineage>
        <taxon>Bacteria</taxon>
        <taxon>Pseudomonadati</taxon>
        <taxon>Thermodesulfobacteriota</taxon>
        <taxon>Desulfuromonadia</taxon>
        <taxon>Geobacterales</taxon>
        <taxon>Geobacteraceae</taxon>
        <taxon>Geoanaerobacter</taxon>
    </lineage>
</organism>
<gene>
    <name evidence="1" type="ORF">KI809_09400</name>
</gene>
<sequence>MCGYCAEEIALDILSNEVRGNLQMKNLSTNLHRYYFLRESPDFVSALDRLRRSLALKRVPFYSEIPHKIVLCRGLEVLLKGGFDSAPYQRLLKMSLYRDAISTLCSGEMREAFESATQGLTCGHLGMLYDAETYFWEGRVKKLQTLSTAIPSCLDLLRHYISWWLDGNGLQMVDEYSVTNEEYFRFALLFRAIFFSTLLVGRISAGRKIMSAIACKCPAGTPVIDGDDVWLQRIATHKLYSIEGFDAFIEHLSKFRYGHFFYIDQVCGFSVEQKQALLTEVRSLLDAERSYDLILMSEWLGNDVGENLF</sequence>
<evidence type="ECO:0000313" key="2">
    <source>
        <dbReference type="Proteomes" id="UP000811899"/>
    </source>
</evidence>
<accession>A0AAW4L1C7</accession>
<evidence type="ECO:0000313" key="1">
    <source>
        <dbReference type="EMBL" id="MBT0664514.1"/>
    </source>
</evidence>
<dbReference type="RefSeq" id="WP_214171285.1">
    <property type="nucleotide sequence ID" value="NZ_JAHCVJ010000003.1"/>
</dbReference>
<dbReference type="AlphaFoldDB" id="A0AAW4L1C7"/>
<proteinExistence type="predicted"/>
<name>A0AAW4L1C7_9BACT</name>
<dbReference type="Proteomes" id="UP000811899">
    <property type="component" value="Unassembled WGS sequence"/>
</dbReference>
<protein>
    <submittedName>
        <fullName evidence="1">Uncharacterized protein</fullName>
    </submittedName>
</protein>
<dbReference type="EMBL" id="JAHCVJ010000003">
    <property type="protein sequence ID" value="MBT0664514.1"/>
    <property type="molecule type" value="Genomic_DNA"/>
</dbReference>